<feature type="domain" description="Response regulatory" evidence="12">
    <location>
        <begin position="3"/>
        <end position="119"/>
    </location>
</feature>
<evidence type="ECO:0000256" key="1">
    <source>
        <dbReference type="ARBA" id="ARBA00004496"/>
    </source>
</evidence>
<dbReference type="Pfam" id="PF00072">
    <property type="entry name" value="Response_reg"/>
    <property type="match status" value="1"/>
</dbReference>
<sequence length="226" mass="26715">MIRVLIVEDDPMVSQLNKKYVERVKGFKVVYMAENGQEALNFLKNHSVDLVILDVFMPKLDGISFLKEVRKRSLKIDVILVTAAKEAESIDEVLKLGAIDYLIKPFEYQRLKSTLDNYIERYQLLKHKNTIFQEDIDKIMKQSADVLEKDFQKGIHKKTLERIRKFMKSHEAEYLTSEEVAEKMKVSRVTVRRYLEYLVSLEELVLEIEYGAIGRPRHLYKWREVE</sequence>
<dbReference type="PROSITE" id="PS50110">
    <property type="entry name" value="RESPONSE_REGULATORY"/>
    <property type="match status" value="1"/>
</dbReference>
<dbReference type="Proteomes" id="UP000192478">
    <property type="component" value="Chromosome"/>
</dbReference>
<evidence type="ECO:0000256" key="4">
    <source>
        <dbReference type="ARBA" id="ARBA00023012"/>
    </source>
</evidence>
<dbReference type="GO" id="GO:0005737">
    <property type="term" value="C:cytoplasm"/>
    <property type="evidence" value="ECO:0007669"/>
    <property type="project" value="UniProtKB-SubCell"/>
</dbReference>
<keyword evidence="3 11" id="KW-0597">Phosphoprotein</keyword>
<evidence type="ECO:0000259" key="12">
    <source>
        <dbReference type="PROSITE" id="PS50110"/>
    </source>
</evidence>
<evidence type="ECO:0000256" key="2">
    <source>
        <dbReference type="ARBA" id="ARBA00022490"/>
    </source>
</evidence>
<dbReference type="EMBL" id="CP020559">
    <property type="protein sequence ID" value="ARE88377.1"/>
    <property type="molecule type" value="Genomic_DNA"/>
</dbReference>
<reference evidence="14 16" key="2">
    <citation type="submission" date="2017-03" db="EMBL/GenBank/DDBJ databases">
        <title>Complete sequence of Clostridium formicaceticum DSM 92.</title>
        <authorList>
            <person name="Poehlein A."/>
            <person name="Karl M."/>
            <person name="Bengelsdorf F.R."/>
            <person name="Duerre P."/>
            <person name="Daniel R."/>
        </authorList>
    </citation>
    <scope>NUCLEOTIDE SEQUENCE [LARGE SCALE GENOMIC DNA]</scope>
    <source>
        <strain evidence="14 16">DSM 92</strain>
    </source>
</reference>
<keyword evidence="15" id="KW-1185">Reference proteome</keyword>
<comment type="subcellular location">
    <subcellularLocation>
        <location evidence="1 10">Cytoplasm</location>
    </subcellularLocation>
</comment>
<dbReference type="PIRSF" id="PIRSF006171">
    <property type="entry name" value="RR_citrat_malat"/>
    <property type="match status" value="1"/>
</dbReference>
<dbReference type="GO" id="GO:0000156">
    <property type="term" value="F:phosphorelay response regulator activity"/>
    <property type="evidence" value="ECO:0007669"/>
    <property type="project" value="TreeGrafter"/>
</dbReference>
<comment type="function">
    <text evidence="9">May play the central regulatory role in sporulation. It may be an element of the effector pathway responsible for the activation of sporulation genes in response to nutritional stress. Spo0A may act in concert with spo0H (a sigma factor) to control the expression of some genes that are critical to the sporulation process.</text>
</comment>
<dbReference type="GO" id="GO:0003677">
    <property type="term" value="F:DNA binding"/>
    <property type="evidence" value="ECO:0007669"/>
    <property type="project" value="UniProtKB-KW"/>
</dbReference>
<organism evidence="14 16">
    <name type="scientific">Clostridium formicaceticum</name>
    <dbReference type="NCBI Taxonomy" id="1497"/>
    <lineage>
        <taxon>Bacteria</taxon>
        <taxon>Bacillati</taxon>
        <taxon>Bacillota</taxon>
        <taxon>Clostridia</taxon>
        <taxon>Eubacteriales</taxon>
        <taxon>Clostridiaceae</taxon>
        <taxon>Clostridium</taxon>
    </lineage>
</organism>
<dbReference type="Pfam" id="PF20714">
    <property type="entry name" value="HTH_64"/>
    <property type="match status" value="1"/>
</dbReference>
<evidence type="ECO:0000256" key="7">
    <source>
        <dbReference type="ARBA" id="ARBA00023159"/>
    </source>
</evidence>
<dbReference type="CDD" id="cd19925">
    <property type="entry name" value="REC_citrate_TCS"/>
    <property type="match status" value="1"/>
</dbReference>
<dbReference type="RefSeq" id="WP_070971885.1">
    <property type="nucleotide sequence ID" value="NZ_CP017603.1"/>
</dbReference>
<dbReference type="AlphaFoldDB" id="A0AAC9WGU4"/>
<evidence type="ECO:0000256" key="9">
    <source>
        <dbReference type="ARBA" id="ARBA00024867"/>
    </source>
</evidence>
<feature type="modified residue" description="4-aspartylphosphate" evidence="11">
    <location>
        <position position="54"/>
    </location>
</feature>
<evidence type="ECO:0000256" key="3">
    <source>
        <dbReference type="ARBA" id="ARBA00022553"/>
    </source>
</evidence>
<dbReference type="SMART" id="SM00448">
    <property type="entry name" value="REC"/>
    <property type="match status" value="1"/>
</dbReference>
<dbReference type="EMBL" id="CP017603">
    <property type="protein sequence ID" value="AOY77771.1"/>
    <property type="molecule type" value="Genomic_DNA"/>
</dbReference>
<keyword evidence="8 10" id="KW-0804">Transcription</keyword>
<dbReference type="KEGG" id="cfm:BJL90_19045"/>
<dbReference type="SUPFAM" id="SSF52172">
    <property type="entry name" value="CheY-like"/>
    <property type="match status" value="1"/>
</dbReference>
<evidence type="ECO:0000256" key="5">
    <source>
        <dbReference type="ARBA" id="ARBA00023015"/>
    </source>
</evidence>
<dbReference type="PANTHER" id="PTHR45526">
    <property type="entry name" value="TRANSCRIPTIONAL REGULATORY PROTEIN DPIA"/>
    <property type="match status" value="1"/>
</dbReference>
<dbReference type="InterPro" id="IPR051271">
    <property type="entry name" value="2C-system_Tx_regulators"/>
</dbReference>
<reference evidence="13 15" key="1">
    <citation type="submission" date="2016-10" db="EMBL/GenBank/DDBJ databases">
        <title>Complete Genome Sequence of Acetogen Clostridium formicoaceticum ATCC 27076.</title>
        <authorList>
            <person name="Bao T."/>
            <person name="Cheng C."/>
            <person name="Zhao J."/>
            <person name="Yang S.-T."/>
            <person name="Wang J."/>
            <person name="Wang M."/>
        </authorList>
    </citation>
    <scope>NUCLEOTIDE SEQUENCE [LARGE SCALE GENOMIC DNA]</scope>
    <source>
        <strain evidence="13 15">ATCC 27076</strain>
    </source>
</reference>
<protein>
    <recommendedName>
        <fullName evidence="10">Transcriptional regulatory protein</fullName>
    </recommendedName>
</protein>
<dbReference type="InterPro" id="IPR036388">
    <property type="entry name" value="WH-like_DNA-bd_sf"/>
</dbReference>
<evidence type="ECO:0000256" key="11">
    <source>
        <dbReference type="PROSITE-ProRule" id="PRU00169"/>
    </source>
</evidence>
<dbReference type="InterPro" id="IPR024187">
    <property type="entry name" value="Sig_transdc_resp-reg_cit/mal"/>
</dbReference>
<dbReference type="PANTHER" id="PTHR45526:SF1">
    <property type="entry name" value="TRANSCRIPTIONAL REGULATORY PROTEIN DCUR-RELATED"/>
    <property type="match status" value="1"/>
</dbReference>
<evidence type="ECO:0000313" key="13">
    <source>
        <dbReference type="EMBL" id="AOY77771.1"/>
    </source>
</evidence>
<evidence type="ECO:0000313" key="15">
    <source>
        <dbReference type="Proteomes" id="UP000177894"/>
    </source>
</evidence>
<dbReference type="Proteomes" id="UP000177894">
    <property type="component" value="Chromosome"/>
</dbReference>
<accession>A0AAC9WGU4</accession>
<keyword evidence="7 10" id="KW-0010">Activator</keyword>
<keyword evidence="6 10" id="KW-0238">DNA-binding</keyword>
<keyword evidence="2 10" id="KW-0963">Cytoplasm</keyword>
<dbReference type="InterPro" id="IPR011006">
    <property type="entry name" value="CheY-like_superfamily"/>
</dbReference>
<evidence type="ECO:0000313" key="16">
    <source>
        <dbReference type="Proteomes" id="UP000192478"/>
    </source>
</evidence>
<evidence type="ECO:0000256" key="8">
    <source>
        <dbReference type="ARBA" id="ARBA00023163"/>
    </source>
</evidence>
<evidence type="ECO:0000256" key="10">
    <source>
        <dbReference type="PIRNR" id="PIRNR006171"/>
    </source>
</evidence>
<gene>
    <name evidence="14" type="primary">citT_1</name>
    <name evidence="13" type="ORF">BJL90_19045</name>
    <name evidence="14" type="ORF">CLFO_27790</name>
</gene>
<evidence type="ECO:0000256" key="6">
    <source>
        <dbReference type="ARBA" id="ARBA00023125"/>
    </source>
</evidence>
<dbReference type="Gene3D" id="1.10.10.10">
    <property type="entry name" value="Winged helix-like DNA-binding domain superfamily/Winged helix DNA-binding domain"/>
    <property type="match status" value="1"/>
</dbReference>
<dbReference type="GO" id="GO:0003700">
    <property type="term" value="F:DNA-binding transcription factor activity"/>
    <property type="evidence" value="ECO:0007669"/>
    <property type="project" value="InterPro"/>
</dbReference>
<dbReference type="InterPro" id="IPR001789">
    <property type="entry name" value="Sig_transdc_resp-reg_receiver"/>
</dbReference>
<proteinExistence type="predicted"/>
<dbReference type="Gene3D" id="3.40.50.2300">
    <property type="match status" value="1"/>
</dbReference>
<name>A0AAC9WGU4_9CLOT</name>
<keyword evidence="5 10" id="KW-0805">Transcription regulation</keyword>
<evidence type="ECO:0000313" key="14">
    <source>
        <dbReference type="EMBL" id="ARE88377.1"/>
    </source>
</evidence>
<keyword evidence="4 10" id="KW-0902">Two-component regulatory system</keyword>
<dbReference type="InterPro" id="IPR048714">
    <property type="entry name" value="DpiA-like_HTH"/>
</dbReference>